<comment type="subcellular location">
    <subcellularLocation>
        <location evidence="11">Cytoplasm</location>
    </subcellularLocation>
</comment>
<evidence type="ECO:0000256" key="9">
    <source>
        <dbReference type="ARBA" id="ARBA00023235"/>
    </source>
</evidence>
<dbReference type="PANTHER" id="PTHR43665">
    <property type="entry name" value="ISOPENTENYL-DIPHOSPHATE DELTA-ISOMERASE"/>
    <property type="match status" value="1"/>
</dbReference>
<evidence type="ECO:0000256" key="3">
    <source>
        <dbReference type="ARBA" id="ARBA00022630"/>
    </source>
</evidence>
<keyword evidence="9 11" id="KW-0413">Isomerase</keyword>
<evidence type="ECO:0000256" key="10">
    <source>
        <dbReference type="ARBA" id="ARBA00025810"/>
    </source>
</evidence>
<dbReference type="GO" id="GO:0008299">
    <property type="term" value="P:isoprenoid biosynthetic process"/>
    <property type="evidence" value="ECO:0007669"/>
    <property type="project" value="UniProtKB-UniRule"/>
</dbReference>
<feature type="binding site" evidence="11">
    <location>
        <position position="165"/>
    </location>
    <ligand>
        <name>substrate</name>
    </ligand>
</feature>
<keyword evidence="2 11" id="KW-0963">Cytoplasm</keyword>
<evidence type="ECO:0000259" key="12">
    <source>
        <dbReference type="Pfam" id="PF01070"/>
    </source>
</evidence>
<dbReference type="NCBIfam" id="TIGR02151">
    <property type="entry name" value="IPP_isom_2"/>
    <property type="match status" value="1"/>
</dbReference>
<comment type="caution">
    <text evidence="13">The sequence shown here is derived from an EMBL/GenBank/DDBJ whole genome shotgun (WGS) entry which is preliminary data.</text>
</comment>
<dbReference type="GO" id="GO:0016491">
    <property type="term" value="F:oxidoreductase activity"/>
    <property type="evidence" value="ECO:0007669"/>
    <property type="project" value="InterPro"/>
</dbReference>
<comment type="cofactor">
    <cofactor evidence="11">
        <name>Mg(2+)</name>
        <dbReference type="ChEBI" id="CHEBI:18420"/>
    </cofactor>
</comment>
<comment type="function">
    <text evidence="11">Involved in the biosynthesis of isoprenoids. Catalyzes the 1,3-allylic rearrangement of the homoallylic substrate isopentenyl (IPP) to its allylic isomer, dimethylallyl diphosphate (DMAPP).</text>
</comment>
<dbReference type="GO" id="GO:0004452">
    <property type="term" value="F:isopentenyl-diphosphate delta-isomerase activity"/>
    <property type="evidence" value="ECO:0007669"/>
    <property type="project" value="UniProtKB-UniRule"/>
</dbReference>
<dbReference type="InterPro" id="IPR011179">
    <property type="entry name" value="IPdP_isomerase"/>
</dbReference>
<comment type="cofactor">
    <cofactor evidence="1 11">
        <name>FMN</name>
        <dbReference type="ChEBI" id="CHEBI:58210"/>
    </cofactor>
</comment>
<dbReference type="GO" id="GO:0005737">
    <property type="term" value="C:cytoplasm"/>
    <property type="evidence" value="ECO:0007669"/>
    <property type="project" value="UniProtKB-SubCell"/>
</dbReference>
<keyword evidence="5 11" id="KW-0479">Metal-binding</keyword>
<dbReference type="PIRSF" id="PIRSF003314">
    <property type="entry name" value="IPP_isomerase"/>
    <property type="match status" value="1"/>
</dbReference>
<evidence type="ECO:0000256" key="6">
    <source>
        <dbReference type="ARBA" id="ARBA00022842"/>
    </source>
</evidence>
<protein>
    <recommendedName>
        <fullName evidence="11">Isopentenyl-diphosphate delta-isomerase</fullName>
        <shortName evidence="11">IPP isomerase</shortName>
        <ecNumber evidence="11">5.3.3.2</ecNumber>
    </recommendedName>
    <alternativeName>
        <fullName evidence="11">Isopentenyl diphosphate:dimethylallyl diphosphate isomerase</fullName>
    </alternativeName>
    <alternativeName>
        <fullName evidence="11">Isopentenyl pyrophosphate isomerase</fullName>
    </alternativeName>
    <alternativeName>
        <fullName evidence="11">Type 2 isopentenyl diphosphate isomerase</fullName>
        <shortName evidence="11">IDI-2</shortName>
    </alternativeName>
</protein>
<evidence type="ECO:0000313" key="14">
    <source>
        <dbReference type="Proteomes" id="UP000436694"/>
    </source>
</evidence>
<dbReference type="InterPro" id="IPR000262">
    <property type="entry name" value="FMN-dep_DH"/>
</dbReference>
<feature type="binding site" evidence="11">
    <location>
        <begin position="280"/>
        <end position="282"/>
    </location>
    <ligand>
        <name>FMN</name>
        <dbReference type="ChEBI" id="CHEBI:58210"/>
    </ligand>
</feature>
<dbReference type="AlphaFoldDB" id="A0A844ATB7"/>
<name>A0A844ATB7_9RHOB</name>
<feature type="binding site" evidence="11">
    <location>
        <begin position="102"/>
        <end position="104"/>
    </location>
    <ligand>
        <name>substrate</name>
    </ligand>
</feature>
<keyword evidence="7 11" id="KW-0521">NADP</keyword>
<dbReference type="EC" id="5.3.3.2" evidence="11"/>
<comment type="catalytic activity">
    <reaction evidence="11">
        <text>isopentenyl diphosphate = dimethylallyl diphosphate</text>
        <dbReference type="Rhea" id="RHEA:23284"/>
        <dbReference type="ChEBI" id="CHEBI:57623"/>
        <dbReference type="ChEBI" id="CHEBI:128769"/>
        <dbReference type="EC" id="5.3.3.2"/>
    </reaction>
</comment>
<sequence>MSSGGPDRSVAGRKMDHLRAVLDDPDVERKHSGFDQISLTHRALPELDLDAIDTRTTFLGKDLSFPLLISSMTGGADPEIRRINRNLAEAAEQTGVAMAVGSQRVMFTNDDARQSFELRDIAPTAPLIGNIGAVQLNAGMNRDHFLKAVEVLDADGIYLHINPLQEAVQPEGDRDFSNLAAAIGDLVPHMPVPVLIKEVGSGLSAPDIELAYAAGIRHFDVAGRGGTSWSRIEYHRRDEDEDDLGLVFQDWGLTTVESLLEVDAILVQKATPTTLVASGGIRNGIDMAKSMILGADLCGVAAPFLSAAQDSSARVVKQITKMRREFQTAMFLLGCPTLSKLKRNTSLIRPKARFL</sequence>
<dbReference type="GO" id="GO:0000287">
    <property type="term" value="F:magnesium ion binding"/>
    <property type="evidence" value="ECO:0007669"/>
    <property type="project" value="UniProtKB-UniRule"/>
</dbReference>
<dbReference type="InterPro" id="IPR013785">
    <property type="entry name" value="Aldolase_TIM"/>
</dbReference>
<feature type="binding site" evidence="11">
    <location>
        <position position="227"/>
    </location>
    <ligand>
        <name>FMN</name>
        <dbReference type="ChEBI" id="CHEBI:58210"/>
    </ligand>
</feature>
<dbReference type="EMBL" id="WIXK01000001">
    <property type="protein sequence ID" value="MQY41271.1"/>
    <property type="molecule type" value="Genomic_DNA"/>
</dbReference>
<evidence type="ECO:0000256" key="7">
    <source>
        <dbReference type="ARBA" id="ARBA00022857"/>
    </source>
</evidence>
<feature type="domain" description="FMN-dependent dehydrogenase" evidence="12">
    <location>
        <begin position="182"/>
        <end position="344"/>
    </location>
</feature>
<accession>A0A844ATB7</accession>
<evidence type="ECO:0000256" key="1">
    <source>
        <dbReference type="ARBA" id="ARBA00001917"/>
    </source>
</evidence>
<comment type="subunit">
    <text evidence="10 11">Homooctamer. Dimer of tetramers.</text>
</comment>
<feature type="binding site" evidence="11">
    <location>
        <begin position="71"/>
        <end position="73"/>
    </location>
    <ligand>
        <name>FMN</name>
        <dbReference type="ChEBI" id="CHEBI:58210"/>
    </ligand>
</feature>
<evidence type="ECO:0000256" key="8">
    <source>
        <dbReference type="ARBA" id="ARBA00023229"/>
    </source>
</evidence>
<dbReference type="GO" id="GO:0070402">
    <property type="term" value="F:NADPH binding"/>
    <property type="evidence" value="ECO:0007669"/>
    <property type="project" value="UniProtKB-UniRule"/>
</dbReference>
<evidence type="ECO:0000256" key="11">
    <source>
        <dbReference type="HAMAP-Rule" id="MF_00354"/>
    </source>
</evidence>
<keyword evidence="6 11" id="KW-0460">Magnesium</keyword>
<gene>
    <name evidence="11" type="primary">fni</name>
    <name evidence="13" type="ORF">GG681_01330</name>
</gene>
<dbReference type="GO" id="GO:0010181">
    <property type="term" value="F:FMN binding"/>
    <property type="evidence" value="ECO:0007669"/>
    <property type="project" value="UniProtKB-UniRule"/>
</dbReference>
<organism evidence="13 14">
    <name type="scientific">Tritonibacter aquimaris</name>
    <dbReference type="NCBI Taxonomy" id="2663379"/>
    <lineage>
        <taxon>Bacteria</taxon>
        <taxon>Pseudomonadati</taxon>
        <taxon>Pseudomonadota</taxon>
        <taxon>Alphaproteobacteria</taxon>
        <taxon>Rhodobacterales</taxon>
        <taxon>Paracoccaceae</taxon>
        <taxon>Tritonibacter</taxon>
    </lineage>
</organism>
<keyword evidence="8 11" id="KW-0414">Isoprene biosynthesis</keyword>
<feature type="binding site" evidence="11">
    <location>
        <position position="130"/>
    </location>
    <ligand>
        <name>FMN</name>
        <dbReference type="ChEBI" id="CHEBI:58210"/>
    </ligand>
</feature>
<comment type="similarity">
    <text evidence="11">Belongs to the IPP isomerase type 2 family.</text>
</comment>
<evidence type="ECO:0000256" key="5">
    <source>
        <dbReference type="ARBA" id="ARBA00022723"/>
    </source>
</evidence>
<feature type="binding site" evidence="11">
    <location>
        <position position="70"/>
    </location>
    <ligand>
        <name>FMN</name>
        <dbReference type="ChEBI" id="CHEBI:58210"/>
    </ligand>
</feature>
<evidence type="ECO:0000256" key="4">
    <source>
        <dbReference type="ARBA" id="ARBA00022643"/>
    </source>
</evidence>
<keyword evidence="4 11" id="KW-0288">FMN</keyword>
<dbReference type="RefSeq" id="WP_153544304.1">
    <property type="nucleotide sequence ID" value="NZ_WIXK01000001.1"/>
</dbReference>
<feature type="binding site" evidence="11">
    <location>
        <position position="197"/>
    </location>
    <ligand>
        <name>FMN</name>
        <dbReference type="ChEBI" id="CHEBI:58210"/>
    </ligand>
</feature>
<comment type="caution">
    <text evidence="11">Lacks conserved residue(s) required for the propagation of feature annotation.</text>
</comment>
<dbReference type="PANTHER" id="PTHR43665:SF1">
    <property type="entry name" value="ISOPENTENYL-DIPHOSPHATE DELTA-ISOMERASE"/>
    <property type="match status" value="1"/>
</dbReference>
<reference evidence="13 14" key="1">
    <citation type="submission" date="2019-10" db="EMBL/GenBank/DDBJ databases">
        <title>Epibacterium sp. nov., isolated from seawater.</title>
        <authorList>
            <person name="Zhang X."/>
            <person name="Li N."/>
        </authorList>
    </citation>
    <scope>NUCLEOTIDE SEQUENCE [LARGE SCALE GENOMIC DNA]</scope>
    <source>
        <strain evidence="13 14">SM1969</strain>
    </source>
</reference>
<feature type="binding site" evidence="11">
    <location>
        <begin position="301"/>
        <end position="302"/>
    </location>
    <ligand>
        <name>FMN</name>
        <dbReference type="ChEBI" id="CHEBI:58210"/>
    </ligand>
</feature>
<dbReference type="CDD" id="cd02811">
    <property type="entry name" value="IDI-2_FMN"/>
    <property type="match status" value="1"/>
</dbReference>
<feature type="binding site" evidence="11">
    <location>
        <begin position="13"/>
        <end position="14"/>
    </location>
    <ligand>
        <name>substrate</name>
    </ligand>
</feature>
<dbReference type="Pfam" id="PF01070">
    <property type="entry name" value="FMN_dh"/>
    <property type="match status" value="2"/>
</dbReference>
<evidence type="ECO:0000256" key="2">
    <source>
        <dbReference type="ARBA" id="ARBA00022490"/>
    </source>
</evidence>
<dbReference type="SUPFAM" id="SSF51395">
    <property type="entry name" value="FMN-linked oxidoreductases"/>
    <property type="match status" value="1"/>
</dbReference>
<evidence type="ECO:0000313" key="13">
    <source>
        <dbReference type="EMBL" id="MQY41271.1"/>
    </source>
</evidence>
<feature type="binding site" evidence="11">
    <location>
        <position position="102"/>
    </location>
    <ligand>
        <name>FMN</name>
        <dbReference type="ChEBI" id="CHEBI:58210"/>
    </ligand>
</feature>
<dbReference type="Proteomes" id="UP000436694">
    <property type="component" value="Unassembled WGS sequence"/>
</dbReference>
<proteinExistence type="inferred from homology"/>
<keyword evidence="3 11" id="KW-0285">Flavoprotein</keyword>
<keyword evidence="14" id="KW-1185">Reference proteome</keyword>
<dbReference type="Gene3D" id="3.20.20.70">
    <property type="entry name" value="Aldolase class I"/>
    <property type="match status" value="1"/>
</dbReference>
<feature type="domain" description="FMN-dependent dehydrogenase" evidence="12">
    <location>
        <begin position="27"/>
        <end position="103"/>
    </location>
</feature>
<feature type="binding site" evidence="11">
    <location>
        <position position="166"/>
    </location>
    <ligand>
        <name>Mg(2+)</name>
        <dbReference type="ChEBI" id="CHEBI:18420"/>
    </ligand>
</feature>
<dbReference type="HAMAP" id="MF_00354">
    <property type="entry name" value="Idi_2"/>
    <property type="match status" value="1"/>
</dbReference>
<comment type="cofactor">
    <cofactor evidence="11">
        <name>NADPH</name>
        <dbReference type="ChEBI" id="CHEBI:57783"/>
    </cofactor>
</comment>